<protein>
    <submittedName>
        <fullName evidence="1">BQ5605_C012g06718 protein</fullName>
    </submittedName>
</protein>
<sequence length="589" mass="66030">MPVIINIEPSFALTSKEFAILSPVADPRLVDLLAYDLPAPDASLRLALSKDDPRHFDALPCPLKQSIGKFSDQSFLSLAYLDGYRSIAFAVSGSRKAAIGYLIRSARLFSEAWRCAPTVVFSPRLDYTLVSLLFLPLNASALWAHLDKAEKIRYIIHNIQEQVPQLANADAIREHELASARHHLTRIRWTAVDRVYLRGRSTRLQDFLQILSELRLVLRNTSESTVRQGVPPNVNEAGLNQVLDRLRLVGSEPLPCIMRREECDALLSVTALDIDQEALIDAVDAGFNQADAEEEDRQFQTILAEVCHEHEQSWEAPPYPRDLLEKGALYSVPTLDLDSLLARRRAHQCRHLEKIYLWGTRGTFASGANIREKTLHKQATTAIITEGRSHDKMKGQQEVYGQIMSNHVLVRAVDGDVSALRSLKVDPLVMYGIPEEPMGLTSGEQCGEQLAIGIGMPNYYLLKNIYKKSSTTYESVESLDSLALFANAVIQELRVIAPGVYSNLSHQGNTRICQVDGRCIINLLKPDLSSINYEVKDSTQSNWRDEGEIHITVNHCKKHGTGFCRTLKEFELHQEAVQTKTKGVNNDEE</sequence>
<proteinExistence type="predicted"/>
<dbReference type="Proteomes" id="UP000249464">
    <property type="component" value="Unassembled WGS sequence"/>
</dbReference>
<dbReference type="AlphaFoldDB" id="A0A2X0LS44"/>
<evidence type="ECO:0000313" key="1">
    <source>
        <dbReference type="EMBL" id="SGY15968.1"/>
    </source>
</evidence>
<dbReference type="EMBL" id="FQNC01000014">
    <property type="protein sequence ID" value="SGY15968.1"/>
    <property type="molecule type" value="Genomic_DNA"/>
</dbReference>
<gene>
    <name evidence="1" type="primary">BQ5605_C012g06718</name>
    <name evidence="1" type="ORF">BQ5605_C012G06718</name>
</gene>
<accession>A0A2X0LS44</accession>
<organism evidence="1 2">
    <name type="scientific">Microbotryum silenes-dioicae</name>
    <dbReference type="NCBI Taxonomy" id="796604"/>
    <lineage>
        <taxon>Eukaryota</taxon>
        <taxon>Fungi</taxon>
        <taxon>Dikarya</taxon>
        <taxon>Basidiomycota</taxon>
        <taxon>Pucciniomycotina</taxon>
        <taxon>Microbotryomycetes</taxon>
        <taxon>Microbotryales</taxon>
        <taxon>Microbotryaceae</taxon>
        <taxon>Microbotryum</taxon>
    </lineage>
</organism>
<keyword evidence="2" id="KW-1185">Reference proteome</keyword>
<name>A0A2X0LS44_9BASI</name>
<reference evidence="1 2" key="1">
    <citation type="submission" date="2016-11" db="EMBL/GenBank/DDBJ databases">
        <authorList>
            <person name="Jaros S."/>
            <person name="Januszkiewicz K."/>
            <person name="Wedrychowicz H."/>
        </authorList>
    </citation>
    <scope>NUCLEOTIDE SEQUENCE [LARGE SCALE GENOMIC DNA]</scope>
</reference>
<evidence type="ECO:0000313" key="2">
    <source>
        <dbReference type="Proteomes" id="UP000249464"/>
    </source>
</evidence>